<accession>A0ABS5TGX2</accession>
<keyword evidence="2" id="KW-0479">Metal-binding</keyword>
<dbReference type="NCBIfam" id="TIGR01916">
    <property type="entry name" value="F420_cofE"/>
    <property type="match status" value="1"/>
</dbReference>
<dbReference type="RefSeq" id="WP_214156637.1">
    <property type="nucleotide sequence ID" value="NZ_JAHBAY010000006.1"/>
</dbReference>
<name>A0ABS5TGX2_9ACTN</name>
<keyword evidence="5" id="KW-0630">Potassium</keyword>
<keyword evidence="3" id="KW-0547">Nucleotide-binding</keyword>
<reference evidence="9 10" key="1">
    <citation type="submission" date="2021-05" db="EMBL/GenBank/DDBJ databases">
        <title>Kineosporia and Streptomyces sp. nov. two new marine actinobacteria isolated from Coral.</title>
        <authorList>
            <person name="Buangrab K."/>
            <person name="Sutthacheep M."/>
            <person name="Yeemin T."/>
            <person name="Harunari E."/>
            <person name="Igarashi Y."/>
            <person name="Kanchanasin P."/>
            <person name="Tanasupawat S."/>
            <person name="Phongsopitanun W."/>
        </authorList>
    </citation>
    <scope>NUCLEOTIDE SEQUENCE [LARGE SCALE GENOMIC DNA]</scope>
    <source>
        <strain evidence="9 10">J2-2</strain>
    </source>
</reference>
<dbReference type="Pfam" id="PF01996">
    <property type="entry name" value="F420_ligase"/>
    <property type="match status" value="1"/>
</dbReference>
<evidence type="ECO:0000256" key="5">
    <source>
        <dbReference type="ARBA" id="ARBA00022958"/>
    </source>
</evidence>
<dbReference type="EC" id="6.3.2.31" evidence="9"/>
<keyword evidence="1 9" id="KW-0436">Ligase</keyword>
<evidence type="ECO:0000256" key="1">
    <source>
        <dbReference type="ARBA" id="ARBA00022598"/>
    </source>
</evidence>
<dbReference type="EMBL" id="JAHBAY010000006">
    <property type="protein sequence ID" value="MBT0770340.1"/>
    <property type="molecule type" value="Genomic_DNA"/>
</dbReference>
<keyword evidence="10" id="KW-1185">Reference proteome</keyword>
<evidence type="ECO:0000256" key="4">
    <source>
        <dbReference type="ARBA" id="ARBA00022842"/>
    </source>
</evidence>
<evidence type="ECO:0000313" key="10">
    <source>
        <dbReference type="Proteomes" id="UP001197247"/>
    </source>
</evidence>
<feature type="domain" description="Coenzyme F420:L-glutamate ligase-like" evidence="8">
    <location>
        <begin position="13"/>
        <end position="212"/>
    </location>
</feature>
<dbReference type="Gene3D" id="3.30.1330.100">
    <property type="entry name" value="CofE-like"/>
    <property type="match status" value="2"/>
</dbReference>
<dbReference type="Gene3D" id="3.90.1660.10">
    <property type="entry name" value="CofE-like domain"/>
    <property type="match status" value="1"/>
</dbReference>
<sequence length="350" mass="35621">MTGELRVLPIRGIGEVRPGDDVAAVLVAALSASGQGLMDDDVLVVSSKIVSKAEGRTVAAAGRDEQITAESRRLVAARRTPGGLARIVEAAAGPVMAAAGVDNSNVAPGTVLLLPADPDASARTLRAALFALTGRRLGVIVSDTAGRAWRDGQTDFALGCAGLAPTEDLRGSDDTHGQRMEVTIRAVADELAAAADLVKGKLTGIPAALVRGSGGFVLPVDDDGPGAAVMLRPAATDWFRYGQVEAVRWALGLDPAAVEAPTVPAGPVLDRLLRAVEVALAAPSPLPGVPAPGCVVNVEEQGVFVVPELPADPVALGALAQRLAAAAWSEDLTVTITLEPRGLRLLPSAG</sequence>
<dbReference type="PANTHER" id="PTHR47917:SF1">
    <property type="entry name" value="COENZYME F420:L-GLUTAMATE LIGASE"/>
    <property type="match status" value="1"/>
</dbReference>
<evidence type="ECO:0000313" key="9">
    <source>
        <dbReference type="EMBL" id="MBT0770340.1"/>
    </source>
</evidence>
<keyword evidence="4" id="KW-0460">Magnesium</keyword>
<dbReference type="InterPro" id="IPR008225">
    <property type="entry name" value="F420-0_g-glutamyl_ligase"/>
</dbReference>
<keyword evidence="6" id="KW-0342">GTP-binding</keyword>
<evidence type="ECO:0000256" key="7">
    <source>
        <dbReference type="ARBA" id="ARBA00023211"/>
    </source>
</evidence>
<dbReference type="SUPFAM" id="SSF144010">
    <property type="entry name" value="CofE-like"/>
    <property type="match status" value="1"/>
</dbReference>
<protein>
    <submittedName>
        <fullName evidence="9">Coenzyme F420-0:L-glutamate ligase</fullName>
        <ecNumber evidence="9">6.3.2.31</ecNumber>
    </submittedName>
</protein>
<dbReference type="Proteomes" id="UP001197247">
    <property type="component" value="Unassembled WGS sequence"/>
</dbReference>
<dbReference type="GO" id="GO:0052618">
    <property type="term" value="F:coenzyme F420-0:L-glutamate ligase activity"/>
    <property type="evidence" value="ECO:0007669"/>
    <property type="project" value="UniProtKB-EC"/>
</dbReference>
<proteinExistence type="predicted"/>
<gene>
    <name evidence="9" type="primary">cofE</name>
    <name evidence="9" type="ORF">KIH74_15465</name>
</gene>
<evidence type="ECO:0000256" key="2">
    <source>
        <dbReference type="ARBA" id="ARBA00022723"/>
    </source>
</evidence>
<evidence type="ECO:0000259" key="8">
    <source>
        <dbReference type="Pfam" id="PF01996"/>
    </source>
</evidence>
<evidence type="ECO:0000256" key="6">
    <source>
        <dbReference type="ARBA" id="ARBA00023134"/>
    </source>
</evidence>
<dbReference type="PANTHER" id="PTHR47917">
    <property type="match status" value="1"/>
</dbReference>
<keyword evidence="7" id="KW-0464">Manganese</keyword>
<organism evidence="9 10">
    <name type="scientific">Kineosporia corallincola</name>
    <dbReference type="NCBI Taxonomy" id="2835133"/>
    <lineage>
        <taxon>Bacteria</taxon>
        <taxon>Bacillati</taxon>
        <taxon>Actinomycetota</taxon>
        <taxon>Actinomycetes</taxon>
        <taxon>Kineosporiales</taxon>
        <taxon>Kineosporiaceae</taxon>
        <taxon>Kineosporia</taxon>
    </lineage>
</organism>
<dbReference type="InterPro" id="IPR002847">
    <property type="entry name" value="F420-0_gamma-glut_ligase-dom"/>
</dbReference>
<comment type="caution">
    <text evidence="9">The sequence shown here is derived from an EMBL/GenBank/DDBJ whole genome shotgun (WGS) entry which is preliminary data.</text>
</comment>
<evidence type="ECO:0000256" key="3">
    <source>
        <dbReference type="ARBA" id="ARBA00022741"/>
    </source>
</evidence>